<dbReference type="Gene3D" id="1.25.40.10">
    <property type="entry name" value="Tetratricopeptide repeat domain"/>
    <property type="match status" value="2"/>
</dbReference>
<gene>
    <name evidence="5" type="ORF">GCM10025772_19110</name>
</gene>
<dbReference type="Pfam" id="PF14559">
    <property type="entry name" value="TPR_19"/>
    <property type="match status" value="1"/>
</dbReference>
<evidence type="ECO:0000313" key="6">
    <source>
        <dbReference type="Proteomes" id="UP001501600"/>
    </source>
</evidence>
<protein>
    <recommendedName>
        <fullName evidence="7">Tetratricopeptide repeat protein</fullName>
    </recommendedName>
</protein>
<dbReference type="PANTHER" id="PTHR44227:SF3">
    <property type="entry name" value="PROTEIN O-MANNOSYL-TRANSFERASE TMTC4"/>
    <property type="match status" value="1"/>
</dbReference>
<dbReference type="Proteomes" id="UP001501600">
    <property type="component" value="Unassembled WGS sequence"/>
</dbReference>
<dbReference type="SUPFAM" id="SSF48452">
    <property type="entry name" value="TPR-like"/>
    <property type="match status" value="1"/>
</dbReference>
<feature type="repeat" description="TPR" evidence="3">
    <location>
        <begin position="219"/>
        <end position="252"/>
    </location>
</feature>
<comment type="caution">
    <text evidence="5">The sequence shown here is derived from an EMBL/GenBank/DDBJ whole genome shotgun (WGS) entry which is preliminary data.</text>
</comment>
<dbReference type="SMART" id="SM00028">
    <property type="entry name" value="TPR"/>
    <property type="match status" value="4"/>
</dbReference>
<dbReference type="InterPro" id="IPR052346">
    <property type="entry name" value="O-mannosyl-transferase_TMTC"/>
</dbReference>
<dbReference type="InterPro" id="IPR011990">
    <property type="entry name" value="TPR-like_helical_dom_sf"/>
</dbReference>
<organism evidence="5 6">
    <name type="scientific">Ferrimonas gelatinilytica</name>
    <dbReference type="NCBI Taxonomy" id="1255257"/>
    <lineage>
        <taxon>Bacteria</taxon>
        <taxon>Pseudomonadati</taxon>
        <taxon>Pseudomonadota</taxon>
        <taxon>Gammaproteobacteria</taxon>
        <taxon>Alteromonadales</taxon>
        <taxon>Ferrimonadaceae</taxon>
        <taxon>Ferrimonas</taxon>
    </lineage>
</organism>
<name>A0ABP9S6J7_9GAMM</name>
<dbReference type="EMBL" id="BAABLF010000012">
    <property type="protein sequence ID" value="GAA5191681.1"/>
    <property type="molecule type" value="Genomic_DNA"/>
</dbReference>
<evidence type="ECO:0000256" key="1">
    <source>
        <dbReference type="ARBA" id="ARBA00022737"/>
    </source>
</evidence>
<evidence type="ECO:0000256" key="4">
    <source>
        <dbReference type="SAM" id="SignalP"/>
    </source>
</evidence>
<evidence type="ECO:0000256" key="2">
    <source>
        <dbReference type="ARBA" id="ARBA00022803"/>
    </source>
</evidence>
<feature type="signal peptide" evidence="4">
    <location>
        <begin position="1"/>
        <end position="20"/>
    </location>
</feature>
<dbReference type="RefSeq" id="WP_345316829.1">
    <property type="nucleotide sequence ID" value="NZ_BAABLF010000012.1"/>
</dbReference>
<accession>A0ABP9S6J7</accession>
<dbReference type="PROSITE" id="PS50005">
    <property type="entry name" value="TPR"/>
    <property type="match status" value="2"/>
</dbReference>
<keyword evidence="6" id="KW-1185">Reference proteome</keyword>
<evidence type="ECO:0000256" key="3">
    <source>
        <dbReference type="PROSITE-ProRule" id="PRU00339"/>
    </source>
</evidence>
<proteinExistence type="predicted"/>
<feature type="repeat" description="TPR" evidence="3">
    <location>
        <begin position="287"/>
        <end position="320"/>
    </location>
</feature>
<feature type="chain" id="PRO_5047163781" description="Tetratricopeptide repeat protein" evidence="4">
    <location>
        <begin position="21"/>
        <end position="369"/>
    </location>
</feature>
<dbReference type="InterPro" id="IPR019734">
    <property type="entry name" value="TPR_rpt"/>
</dbReference>
<keyword evidence="4" id="KW-0732">Signal</keyword>
<keyword evidence="1" id="KW-0677">Repeat</keyword>
<evidence type="ECO:0000313" key="5">
    <source>
        <dbReference type="EMBL" id="GAA5191681.1"/>
    </source>
</evidence>
<sequence>MRWIWFAIALLTGCATSVPVAPPALWHDEGFDPTVSVPRPQQVFERSPAMNQLVQTLARSHNPQQALADYLFEEGRLEYDSRWTRNAAETFAAGAGNCMSLVLMTTALADALDLQVQYQLVEAPPVWDRQGGLYLINGHVNLRLTPRRKADRILLSSNATTIDFLPGNQLRGYDIRVLSTSELLARYYNNMAAEAMVAEERDRAYALLKMAHQQHPDYAAVWNTLGVLYRRHGMEREAEQVYRYAIQLPESELDALHNLAILLASQGRLQEWQAVHARLELKRIRNPYYYFDMGEQALQAGEFDDAVRMFQRALALAEYRHEFHFGLSRAYYRNGQRRLSERHLKEAEKLAPSDQKKRYQQKLVALRRH</sequence>
<evidence type="ECO:0008006" key="7">
    <source>
        <dbReference type="Google" id="ProtNLM"/>
    </source>
</evidence>
<dbReference type="PANTHER" id="PTHR44227">
    <property type="match status" value="1"/>
</dbReference>
<reference evidence="6" key="1">
    <citation type="journal article" date="2019" name="Int. J. Syst. Evol. Microbiol.">
        <title>The Global Catalogue of Microorganisms (GCM) 10K type strain sequencing project: providing services to taxonomists for standard genome sequencing and annotation.</title>
        <authorList>
            <consortium name="The Broad Institute Genomics Platform"/>
            <consortium name="The Broad Institute Genome Sequencing Center for Infectious Disease"/>
            <person name="Wu L."/>
            <person name="Ma J."/>
        </authorList>
    </citation>
    <scope>NUCLEOTIDE SEQUENCE [LARGE SCALE GENOMIC DNA]</scope>
    <source>
        <strain evidence="6">JCM 18720</strain>
    </source>
</reference>
<keyword evidence="2 3" id="KW-0802">TPR repeat</keyword>